<comment type="caution">
    <text evidence="2">The sequence shown here is derived from an EMBL/GenBank/DDBJ whole genome shotgun (WGS) entry which is preliminary data.</text>
</comment>
<protein>
    <submittedName>
        <fullName evidence="2">Uncharacterized protein</fullName>
    </submittedName>
</protein>
<feature type="transmembrane region" description="Helical" evidence="1">
    <location>
        <begin position="77"/>
        <end position="99"/>
    </location>
</feature>
<evidence type="ECO:0000313" key="3">
    <source>
        <dbReference type="Proteomes" id="UP000223913"/>
    </source>
</evidence>
<evidence type="ECO:0000313" key="2">
    <source>
        <dbReference type="EMBL" id="PHN05401.1"/>
    </source>
</evidence>
<dbReference type="Proteomes" id="UP000223913">
    <property type="component" value="Unassembled WGS sequence"/>
</dbReference>
<dbReference type="AlphaFoldDB" id="A0A2D0NA53"/>
<keyword evidence="1" id="KW-0812">Transmembrane</keyword>
<feature type="transmembrane region" description="Helical" evidence="1">
    <location>
        <begin position="105"/>
        <end position="124"/>
    </location>
</feature>
<organism evidence="2 3">
    <name type="scientific">Flavilitoribacter nigricans (strain ATCC 23147 / DSM 23189 / NBRC 102662 / NCIMB 1420 / SS-2)</name>
    <name type="common">Lewinella nigricans</name>
    <dbReference type="NCBI Taxonomy" id="1122177"/>
    <lineage>
        <taxon>Bacteria</taxon>
        <taxon>Pseudomonadati</taxon>
        <taxon>Bacteroidota</taxon>
        <taxon>Saprospiria</taxon>
        <taxon>Saprospirales</taxon>
        <taxon>Lewinellaceae</taxon>
        <taxon>Flavilitoribacter</taxon>
    </lineage>
</organism>
<feature type="transmembrane region" description="Helical" evidence="1">
    <location>
        <begin position="44"/>
        <end position="65"/>
    </location>
</feature>
<keyword evidence="1" id="KW-0472">Membrane</keyword>
<dbReference type="OrthoDB" id="680984at2"/>
<feature type="transmembrane region" description="Helical" evidence="1">
    <location>
        <begin position="21"/>
        <end position="38"/>
    </location>
</feature>
<evidence type="ECO:0000256" key="1">
    <source>
        <dbReference type="SAM" id="Phobius"/>
    </source>
</evidence>
<sequence length="132" mass="14772">MIEPLVKWGITHPKKIFQIDGFGAILSALLLGVVLVRLERFFGIPVSTLYLLAALPCLFALYDFYCYFRVNEKIGRFLTGIAIANLAYCALSIGLAIYHRSVITYLGWIYILGEIGIVSILAILELKVAKHH</sequence>
<keyword evidence="3" id="KW-1185">Reference proteome</keyword>
<name>A0A2D0NA53_FLAN2</name>
<accession>A0A2D0NA53</accession>
<proteinExistence type="predicted"/>
<reference evidence="2 3" key="1">
    <citation type="submission" date="2017-10" db="EMBL/GenBank/DDBJ databases">
        <title>The draft genome sequence of Lewinella nigricans NBRC 102662.</title>
        <authorList>
            <person name="Wang K."/>
        </authorList>
    </citation>
    <scope>NUCLEOTIDE SEQUENCE [LARGE SCALE GENOMIC DNA]</scope>
    <source>
        <strain evidence="2 3">NBRC 102662</strain>
    </source>
</reference>
<gene>
    <name evidence="2" type="ORF">CRP01_17795</name>
</gene>
<keyword evidence="1" id="KW-1133">Transmembrane helix</keyword>
<dbReference type="EMBL" id="PDUD01000022">
    <property type="protein sequence ID" value="PHN05401.1"/>
    <property type="molecule type" value="Genomic_DNA"/>
</dbReference>